<proteinExistence type="inferred from homology"/>
<dbReference type="EMBL" id="CP101751">
    <property type="protein sequence ID" value="UUC45324.1"/>
    <property type="molecule type" value="Genomic_DNA"/>
</dbReference>
<dbReference type="GO" id="GO:0008483">
    <property type="term" value="F:transaminase activity"/>
    <property type="evidence" value="ECO:0007669"/>
    <property type="project" value="UniProtKB-KW"/>
</dbReference>
<dbReference type="PANTHER" id="PTHR30244:SF9">
    <property type="entry name" value="PROTEIN RV3402C"/>
    <property type="match status" value="1"/>
</dbReference>
<keyword evidence="4" id="KW-0808">Transferase</keyword>
<dbReference type="InterPro" id="IPR015424">
    <property type="entry name" value="PyrdxlP-dep_Trfase"/>
</dbReference>
<evidence type="ECO:0000313" key="4">
    <source>
        <dbReference type="EMBL" id="UUC45324.1"/>
    </source>
</evidence>
<keyword evidence="1 3" id="KW-0663">Pyridoxal phosphate</keyword>
<evidence type="ECO:0000256" key="1">
    <source>
        <dbReference type="ARBA" id="ARBA00022898"/>
    </source>
</evidence>
<keyword evidence="4" id="KW-0032">Aminotransferase</keyword>
<evidence type="ECO:0000256" key="2">
    <source>
        <dbReference type="ARBA" id="ARBA00037999"/>
    </source>
</evidence>
<name>A0ABY5IRD0_9FLAO</name>
<comment type="similarity">
    <text evidence="2 3">Belongs to the DegT/DnrJ/EryC1 family.</text>
</comment>
<dbReference type="PIRSF" id="PIRSF000390">
    <property type="entry name" value="PLP_StrS"/>
    <property type="match status" value="1"/>
</dbReference>
<dbReference type="CDD" id="cd00616">
    <property type="entry name" value="AHBA_syn"/>
    <property type="match status" value="1"/>
</dbReference>
<evidence type="ECO:0000313" key="5">
    <source>
        <dbReference type="Proteomes" id="UP001059844"/>
    </source>
</evidence>
<dbReference type="InterPro" id="IPR000653">
    <property type="entry name" value="DegT/StrS_aminotransferase"/>
</dbReference>
<evidence type="ECO:0000256" key="3">
    <source>
        <dbReference type="RuleBase" id="RU004508"/>
    </source>
</evidence>
<keyword evidence="5" id="KW-1185">Reference proteome</keyword>
<dbReference type="InterPro" id="IPR015421">
    <property type="entry name" value="PyrdxlP-dep_Trfase_major"/>
</dbReference>
<dbReference type="Proteomes" id="UP001059844">
    <property type="component" value="Chromosome"/>
</dbReference>
<dbReference type="Gene3D" id="3.40.640.10">
    <property type="entry name" value="Type I PLP-dependent aspartate aminotransferase-like (Major domain)"/>
    <property type="match status" value="1"/>
</dbReference>
<sequence>MITVTKTFFPDLKEYEKQLERVWKNKWLTNRGELVLELEQKLNGYLSTENIIITNNGTVPLQIALKILGNQGEIITTPFSYVATTSSIIWENCTPVFVDIHPDYLTIDETKIEAAITPKTTAILATHVFGNPCEVEAIAAIAKKHNLKVIYDAAHSFGVTYKGTSLFNYGDVSTCSFHATKLFHTGEGGAMFCQDKTLFHQLFYSHNFGHNGPLEFHGLGINAKISELQAAMGLAVLPHMATILSERKKVVDYYNENLDFNQLKTMTIRNNTTWNYSYYPVILPSEAILLKVQQALNYANIIPRRYFYPSLNTIEYVDQPNQTMPVSESVAKRILSLPLYVGLTTEELEQITAIINQNAC</sequence>
<reference evidence="4" key="1">
    <citation type="submission" date="2022-07" db="EMBL/GenBank/DDBJ databases">
        <title>Isolation, identification, and degradation of a PFOSA degrading strain from sewage treatment plant.</title>
        <authorList>
            <person name="Zhang L."/>
            <person name="Huo Y."/>
        </authorList>
    </citation>
    <scope>NUCLEOTIDE SEQUENCE</scope>
    <source>
        <strain evidence="4">C1</strain>
    </source>
</reference>
<dbReference type="Pfam" id="PF01041">
    <property type="entry name" value="DegT_DnrJ_EryC1"/>
    <property type="match status" value="1"/>
</dbReference>
<organism evidence="4 5">
    <name type="scientific">Flavobacterium cerinum</name>
    <dbReference type="NCBI Taxonomy" id="2502784"/>
    <lineage>
        <taxon>Bacteria</taxon>
        <taxon>Pseudomonadati</taxon>
        <taxon>Bacteroidota</taxon>
        <taxon>Flavobacteriia</taxon>
        <taxon>Flavobacteriales</taxon>
        <taxon>Flavobacteriaceae</taxon>
        <taxon>Flavobacterium</taxon>
    </lineage>
</organism>
<protein>
    <submittedName>
        <fullName evidence="4">DegT/DnrJ/EryC1/StrS family aminotransferase</fullName>
    </submittedName>
</protein>
<dbReference type="SUPFAM" id="SSF53383">
    <property type="entry name" value="PLP-dependent transferases"/>
    <property type="match status" value="1"/>
</dbReference>
<dbReference type="PANTHER" id="PTHR30244">
    <property type="entry name" value="TRANSAMINASE"/>
    <property type="match status" value="1"/>
</dbReference>
<dbReference type="RefSeq" id="WP_256551021.1">
    <property type="nucleotide sequence ID" value="NZ_CP101751.1"/>
</dbReference>
<gene>
    <name evidence="4" type="ORF">NOX80_17075</name>
</gene>
<accession>A0ABY5IRD0</accession>